<accession>A0ABN7WJ81</accession>
<evidence type="ECO:0000313" key="1">
    <source>
        <dbReference type="EMBL" id="CAG8833705.1"/>
    </source>
</evidence>
<reference evidence="1 2" key="1">
    <citation type="submission" date="2021-06" db="EMBL/GenBank/DDBJ databases">
        <authorList>
            <person name="Kallberg Y."/>
            <person name="Tangrot J."/>
            <person name="Rosling A."/>
        </authorList>
    </citation>
    <scope>NUCLEOTIDE SEQUENCE [LARGE SCALE GENOMIC DNA]</scope>
    <source>
        <strain evidence="1 2">120-4 pot B 10/14</strain>
    </source>
</reference>
<organism evidence="1 2">
    <name type="scientific">Gigaspora margarita</name>
    <dbReference type="NCBI Taxonomy" id="4874"/>
    <lineage>
        <taxon>Eukaryota</taxon>
        <taxon>Fungi</taxon>
        <taxon>Fungi incertae sedis</taxon>
        <taxon>Mucoromycota</taxon>
        <taxon>Glomeromycotina</taxon>
        <taxon>Glomeromycetes</taxon>
        <taxon>Diversisporales</taxon>
        <taxon>Gigasporaceae</taxon>
        <taxon>Gigaspora</taxon>
    </lineage>
</organism>
<name>A0ABN7WJ81_GIGMA</name>
<dbReference type="Proteomes" id="UP000789901">
    <property type="component" value="Unassembled WGS sequence"/>
</dbReference>
<keyword evidence="2" id="KW-1185">Reference proteome</keyword>
<proteinExistence type="predicted"/>
<feature type="non-terminal residue" evidence="1">
    <location>
        <position position="1"/>
    </location>
</feature>
<sequence>EMKQSNKPTIQILSQARNVNLCDFDNTGYYPEEEDTFVTPAQAQLHFAEKVIYLIYRNKTTEVPISTDSRSLIEVVKELFESKRIFDEFKYDDETLEEAEGFYTEEISNENIF</sequence>
<dbReference type="EMBL" id="CAJVQB010047928">
    <property type="protein sequence ID" value="CAG8833705.1"/>
    <property type="molecule type" value="Genomic_DNA"/>
</dbReference>
<evidence type="ECO:0000313" key="2">
    <source>
        <dbReference type="Proteomes" id="UP000789901"/>
    </source>
</evidence>
<protein>
    <submittedName>
        <fullName evidence="1">36839_t:CDS:1</fullName>
    </submittedName>
</protein>
<gene>
    <name evidence="1" type="ORF">GMARGA_LOCUS31683</name>
</gene>
<comment type="caution">
    <text evidence="1">The sequence shown here is derived from an EMBL/GenBank/DDBJ whole genome shotgun (WGS) entry which is preliminary data.</text>
</comment>